<protein>
    <recommendedName>
        <fullName evidence="4">Ig-like domain-containing protein</fullName>
    </recommendedName>
</protein>
<evidence type="ECO:0000256" key="1">
    <source>
        <dbReference type="ARBA" id="ARBA00022729"/>
    </source>
</evidence>
<dbReference type="InterPro" id="IPR050413">
    <property type="entry name" value="TCR_beta_variable"/>
</dbReference>
<dbReference type="Pfam" id="PF07686">
    <property type="entry name" value="V-set"/>
    <property type="match status" value="1"/>
</dbReference>
<comment type="caution">
    <text evidence="5">The sequence shown here is derived from an EMBL/GenBank/DDBJ whole genome shotgun (WGS) entry which is preliminary data.</text>
</comment>
<feature type="domain" description="Ig-like" evidence="4">
    <location>
        <begin position="209"/>
        <end position="310"/>
    </location>
</feature>
<sequence length="310" mass="35243">MDIIIIKQDKLILSVFLLWTAGIIDGNDVNQIPILWKDKEQNATLHCSHTKDASYSQMYWYRQRPGEGMKQIVFTTTSPPHKYESGFTEAKFPAQKEDYKTGSLTVVKLLPEDSGVYFCAVSQHSDTGVCQTVEVYQSPSALLRGPGDKFQLVCSHEKTDYILMQWYQRSSGERALKRIGHVSLSSIELEEPFKQHFNITGDMSCCLGLEVRQFPPDVITKPGEVQISCTHNKTDYRVMLWYQHSHGDTAMKLIGYLYLTDVQMEENYTREEFNISGDLSGTTAKKSSLIIKITGQHHSAVYYCAAREAQ</sequence>
<keyword evidence="1 3" id="KW-0732">Signal</keyword>
<name>A0AAV1QI53_SCOSC</name>
<dbReference type="GO" id="GO:0007166">
    <property type="term" value="P:cell surface receptor signaling pathway"/>
    <property type="evidence" value="ECO:0007669"/>
    <property type="project" value="TreeGrafter"/>
</dbReference>
<feature type="domain" description="Ig-like" evidence="4">
    <location>
        <begin position="41"/>
        <end position="136"/>
    </location>
</feature>
<dbReference type="Gene3D" id="2.60.40.10">
    <property type="entry name" value="Immunoglobulins"/>
    <property type="match status" value="3"/>
</dbReference>
<dbReference type="InterPro" id="IPR036179">
    <property type="entry name" value="Ig-like_dom_sf"/>
</dbReference>
<dbReference type="EMBL" id="CAWUFR010001205">
    <property type="protein sequence ID" value="CAK6983129.1"/>
    <property type="molecule type" value="Genomic_DNA"/>
</dbReference>
<dbReference type="Proteomes" id="UP001314229">
    <property type="component" value="Unassembled WGS sequence"/>
</dbReference>
<accession>A0AAV1QI53</accession>
<dbReference type="AlphaFoldDB" id="A0AAV1QI53"/>
<evidence type="ECO:0000259" key="4">
    <source>
        <dbReference type="PROSITE" id="PS50835"/>
    </source>
</evidence>
<proteinExistence type="predicted"/>
<dbReference type="PANTHER" id="PTHR23268:SF102">
    <property type="entry name" value="IMMUNOGLOBULIN V-SET DOMAIN-CONTAINING PROTEIN"/>
    <property type="match status" value="1"/>
</dbReference>
<dbReference type="SMART" id="SM00406">
    <property type="entry name" value="IGv"/>
    <property type="match status" value="2"/>
</dbReference>
<dbReference type="InterPro" id="IPR013783">
    <property type="entry name" value="Ig-like_fold"/>
</dbReference>
<evidence type="ECO:0000313" key="5">
    <source>
        <dbReference type="EMBL" id="CAK6983129.1"/>
    </source>
</evidence>
<dbReference type="InterPro" id="IPR003599">
    <property type="entry name" value="Ig_sub"/>
</dbReference>
<dbReference type="PROSITE" id="PS50835">
    <property type="entry name" value="IG_LIKE"/>
    <property type="match status" value="2"/>
</dbReference>
<dbReference type="PANTHER" id="PTHR23268">
    <property type="entry name" value="T-CELL RECEPTOR BETA CHAIN"/>
    <property type="match status" value="1"/>
</dbReference>
<dbReference type="SMART" id="SM00409">
    <property type="entry name" value="IG"/>
    <property type="match status" value="1"/>
</dbReference>
<evidence type="ECO:0000313" key="6">
    <source>
        <dbReference type="Proteomes" id="UP001314229"/>
    </source>
</evidence>
<dbReference type="GO" id="GO:0002376">
    <property type="term" value="P:immune system process"/>
    <property type="evidence" value="ECO:0007669"/>
    <property type="project" value="UniProtKB-KW"/>
</dbReference>
<dbReference type="InterPro" id="IPR013106">
    <property type="entry name" value="Ig_V-set"/>
</dbReference>
<feature type="chain" id="PRO_5043673689" description="Ig-like domain-containing protein" evidence="3">
    <location>
        <begin position="27"/>
        <end position="310"/>
    </location>
</feature>
<evidence type="ECO:0000256" key="3">
    <source>
        <dbReference type="SAM" id="SignalP"/>
    </source>
</evidence>
<dbReference type="SUPFAM" id="SSF48726">
    <property type="entry name" value="Immunoglobulin"/>
    <property type="match status" value="3"/>
</dbReference>
<organism evidence="5 6">
    <name type="scientific">Scomber scombrus</name>
    <name type="common">Atlantic mackerel</name>
    <name type="synonym">Scomber vernalis</name>
    <dbReference type="NCBI Taxonomy" id="13677"/>
    <lineage>
        <taxon>Eukaryota</taxon>
        <taxon>Metazoa</taxon>
        <taxon>Chordata</taxon>
        <taxon>Craniata</taxon>
        <taxon>Vertebrata</taxon>
        <taxon>Euteleostomi</taxon>
        <taxon>Actinopterygii</taxon>
        <taxon>Neopterygii</taxon>
        <taxon>Teleostei</taxon>
        <taxon>Neoteleostei</taxon>
        <taxon>Acanthomorphata</taxon>
        <taxon>Pelagiaria</taxon>
        <taxon>Scombriformes</taxon>
        <taxon>Scombridae</taxon>
        <taxon>Scomber</taxon>
    </lineage>
</organism>
<evidence type="ECO:0000256" key="2">
    <source>
        <dbReference type="ARBA" id="ARBA00022859"/>
    </source>
</evidence>
<dbReference type="GO" id="GO:0005886">
    <property type="term" value="C:plasma membrane"/>
    <property type="evidence" value="ECO:0007669"/>
    <property type="project" value="TreeGrafter"/>
</dbReference>
<keyword evidence="2" id="KW-0391">Immunity</keyword>
<feature type="signal peptide" evidence="3">
    <location>
        <begin position="1"/>
        <end position="26"/>
    </location>
</feature>
<gene>
    <name evidence="5" type="ORF">FSCOSCO3_A008864</name>
</gene>
<reference evidence="5 6" key="1">
    <citation type="submission" date="2024-01" db="EMBL/GenBank/DDBJ databases">
        <authorList>
            <person name="Alioto T."/>
            <person name="Alioto T."/>
            <person name="Gomez Garrido J."/>
        </authorList>
    </citation>
    <scope>NUCLEOTIDE SEQUENCE [LARGE SCALE GENOMIC DNA]</scope>
</reference>
<keyword evidence="6" id="KW-1185">Reference proteome</keyword>
<dbReference type="InterPro" id="IPR007110">
    <property type="entry name" value="Ig-like_dom"/>
</dbReference>